<accession>A0AAE3QU37</accession>
<comment type="caution">
    <text evidence="2">The sequence shown here is derived from an EMBL/GenBank/DDBJ whole genome shotgun (WGS) entry which is preliminary data.</text>
</comment>
<dbReference type="Gene3D" id="3.10.180.10">
    <property type="entry name" value="2,3-Dihydroxybiphenyl 1,2-Dioxygenase, domain 1"/>
    <property type="match status" value="1"/>
</dbReference>
<dbReference type="SUPFAM" id="SSF54593">
    <property type="entry name" value="Glyoxalase/Bleomycin resistance protein/Dihydroxybiphenyl dioxygenase"/>
    <property type="match status" value="1"/>
</dbReference>
<dbReference type="RefSeq" id="WP_313988120.1">
    <property type="nucleotide sequence ID" value="NZ_JASJOS010000020.1"/>
</dbReference>
<dbReference type="Proteomes" id="UP001241110">
    <property type="component" value="Unassembled WGS sequence"/>
</dbReference>
<dbReference type="AlphaFoldDB" id="A0AAE3QU37"/>
<dbReference type="Pfam" id="PF00903">
    <property type="entry name" value="Glyoxalase"/>
    <property type="match status" value="1"/>
</dbReference>
<evidence type="ECO:0000313" key="3">
    <source>
        <dbReference type="Proteomes" id="UP001241110"/>
    </source>
</evidence>
<organism evidence="2 3">
    <name type="scientific">Xanthocytophaga flava</name>
    <dbReference type="NCBI Taxonomy" id="3048013"/>
    <lineage>
        <taxon>Bacteria</taxon>
        <taxon>Pseudomonadati</taxon>
        <taxon>Bacteroidota</taxon>
        <taxon>Cytophagia</taxon>
        <taxon>Cytophagales</taxon>
        <taxon>Rhodocytophagaceae</taxon>
        <taxon>Xanthocytophaga</taxon>
    </lineage>
</organism>
<dbReference type="PROSITE" id="PS51819">
    <property type="entry name" value="VOC"/>
    <property type="match status" value="1"/>
</dbReference>
<dbReference type="InterPro" id="IPR037523">
    <property type="entry name" value="VOC_core"/>
</dbReference>
<dbReference type="EMBL" id="JASJOS010000020">
    <property type="protein sequence ID" value="MDJ1485487.1"/>
    <property type="molecule type" value="Genomic_DNA"/>
</dbReference>
<gene>
    <name evidence="2" type="ORF">QNI16_33665</name>
</gene>
<dbReference type="InterPro" id="IPR004360">
    <property type="entry name" value="Glyas_Fos-R_dOase_dom"/>
</dbReference>
<sequence>MRISLLSVLVDDQDKALNFYTTILGFIKKTEIPMGEHKWLTLVSKDVLDGVELVLEPIAFEPAKIYQEALFEAGIPLVAFQVNDVDAEYSRLVSLDVVFSLQPTQMGTAKIAVFNDTCGNRIQIFQVL</sequence>
<evidence type="ECO:0000259" key="1">
    <source>
        <dbReference type="PROSITE" id="PS51819"/>
    </source>
</evidence>
<feature type="domain" description="VOC" evidence="1">
    <location>
        <begin position="2"/>
        <end position="127"/>
    </location>
</feature>
<reference evidence="2" key="1">
    <citation type="submission" date="2023-05" db="EMBL/GenBank/DDBJ databases">
        <authorList>
            <person name="Zhang X."/>
        </authorList>
    </citation>
    <scope>NUCLEOTIDE SEQUENCE</scope>
    <source>
        <strain evidence="2">YF14B1</strain>
    </source>
</reference>
<name>A0AAE3QU37_9BACT</name>
<dbReference type="PANTHER" id="PTHR36437:SF2">
    <property type="entry name" value="GLYOXALASE_BLEOMYCIN RESISTANCE PROTEIN_DIOXYGENASE"/>
    <property type="match status" value="1"/>
</dbReference>
<evidence type="ECO:0000313" key="2">
    <source>
        <dbReference type="EMBL" id="MDJ1485487.1"/>
    </source>
</evidence>
<proteinExistence type="predicted"/>
<protein>
    <submittedName>
        <fullName evidence="2">VOC family protein</fullName>
    </submittedName>
</protein>
<dbReference type="InterPro" id="IPR029068">
    <property type="entry name" value="Glyas_Bleomycin-R_OHBP_Dase"/>
</dbReference>
<dbReference type="PANTHER" id="PTHR36437">
    <property type="entry name" value="GLYOXALASE/BLEOMYCIN RESISTANCE PROTEIN/DIOXYGENASE"/>
    <property type="match status" value="1"/>
</dbReference>